<dbReference type="RefSeq" id="WP_229726494.1">
    <property type="nucleotide sequence ID" value="NZ_BMDM01000003.1"/>
</dbReference>
<name>A0A239YKQ2_9STAP</name>
<dbReference type="AlphaFoldDB" id="A0A239YKQ2"/>
<dbReference type="EMBL" id="LT906462">
    <property type="protein sequence ID" value="SNV59575.1"/>
    <property type="molecule type" value="Genomic_DNA"/>
</dbReference>
<protein>
    <submittedName>
        <fullName evidence="1">Uncharacterized protein</fullName>
    </submittedName>
</protein>
<dbReference type="Proteomes" id="UP000242084">
    <property type="component" value="Chromosome 1"/>
</dbReference>
<sequence length="91" mass="10754">MYNKWEVIKLRSIDKRGKLSEDPFSYQITKKRTVRIFFGGKEIKILKDAKAEQLIKKMEAVDYDDYDVQLLLAKVTGNFKHGNEKVHKSKY</sequence>
<evidence type="ECO:0000313" key="2">
    <source>
        <dbReference type="Proteomes" id="UP000242084"/>
    </source>
</evidence>
<accession>A0A239YKQ2</accession>
<gene>
    <name evidence="1" type="ORF">SAMEA4384403_00565</name>
</gene>
<dbReference type="KEGG" id="sste:SAMEA4384403_0565"/>
<evidence type="ECO:0000313" key="1">
    <source>
        <dbReference type="EMBL" id="SNV59575.1"/>
    </source>
</evidence>
<keyword evidence="2" id="KW-1185">Reference proteome</keyword>
<organism evidence="1 2">
    <name type="scientific">Mammaliicoccus stepanovicii</name>
    <dbReference type="NCBI Taxonomy" id="643214"/>
    <lineage>
        <taxon>Bacteria</taxon>
        <taxon>Bacillati</taxon>
        <taxon>Bacillota</taxon>
        <taxon>Bacilli</taxon>
        <taxon>Bacillales</taxon>
        <taxon>Staphylococcaceae</taxon>
        <taxon>Mammaliicoccus</taxon>
    </lineage>
</organism>
<proteinExistence type="predicted"/>
<reference evidence="1 2" key="1">
    <citation type="submission" date="2017-06" db="EMBL/GenBank/DDBJ databases">
        <authorList>
            <consortium name="Pathogen Informatics"/>
        </authorList>
    </citation>
    <scope>NUCLEOTIDE SEQUENCE [LARGE SCALE GENOMIC DNA]</scope>
    <source>
        <strain evidence="1 2">NCTC13839</strain>
    </source>
</reference>